<feature type="non-terminal residue" evidence="2">
    <location>
        <position position="1"/>
    </location>
</feature>
<dbReference type="Gene3D" id="3.40.50.410">
    <property type="entry name" value="von Willebrand factor, type A domain"/>
    <property type="match status" value="1"/>
</dbReference>
<name>A0A7K9JZM3_9PASE</name>
<evidence type="ECO:0000259" key="1">
    <source>
        <dbReference type="PROSITE" id="PS50234"/>
    </source>
</evidence>
<dbReference type="InterPro" id="IPR002035">
    <property type="entry name" value="VWF_A"/>
</dbReference>
<dbReference type="SUPFAM" id="SSF53300">
    <property type="entry name" value="vWA-like"/>
    <property type="match status" value="1"/>
</dbReference>
<dbReference type="SMART" id="SM00327">
    <property type="entry name" value="VWA"/>
    <property type="match status" value="1"/>
</dbReference>
<proteinExistence type="predicted"/>
<evidence type="ECO:0000313" key="3">
    <source>
        <dbReference type="Proteomes" id="UP000523279"/>
    </source>
</evidence>
<dbReference type="PANTHER" id="PTHR46785:SF1">
    <property type="entry name" value="VON WILLEBRAND FACTOR A DOMAIN-CONTAINING PROTEIN 3B"/>
    <property type="match status" value="1"/>
</dbReference>
<dbReference type="PANTHER" id="PTHR46785">
    <property type="entry name" value="VON WILLEBRAND FACTOR A DOMAIN-CONTAINING PROTEIN 3B"/>
    <property type="match status" value="1"/>
</dbReference>
<comment type="caution">
    <text evidence="2">The sequence shown here is derived from an EMBL/GenBank/DDBJ whole genome shotgun (WGS) entry which is preliminary data.</text>
</comment>
<dbReference type="Proteomes" id="UP000523279">
    <property type="component" value="Unassembled WGS sequence"/>
</dbReference>
<accession>A0A7K9JZM3</accession>
<dbReference type="PROSITE" id="PS50234">
    <property type="entry name" value="VWFA"/>
    <property type="match status" value="1"/>
</dbReference>
<dbReference type="CDD" id="cd00198">
    <property type="entry name" value="vWFA"/>
    <property type="match status" value="1"/>
</dbReference>
<feature type="domain" description="VWFA" evidence="1">
    <location>
        <begin position="17"/>
        <end position="193"/>
    </location>
</feature>
<dbReference type="InterPro" id="IPR036465">
    <property type="entry name" value="vWFA_dom_sf"/>
</dbReference>
<dbReference type="AlphaFoldDB" id="A0A7K9JZM3"/>
<feature type="non-terminal residue" evidence="2">
    <location>
        <position position="714"/>
    </location>
</feature>
<gene>
    <name evidence="2" type="primary">Vwa3b_1</name>
    <name evidence="2" type="ORF">DICEXI_R01581</name>
</gene>
<reference evidence="2 3" key="1">
    <citation type="submission" date="2019-09" db="EMBL/GenBank/DDBJ databases">
        <title>Bird 10,000 Genomes (B10K) Project - Family phase.</title>
        <authorList>
            <person name="Zhang G."/>
        </authorList>
    </citation>
    <scope>NUCLEOTIDE SEQUENCE [LARGE SCALE GENOMIC DNA]</scope>
    <source>
        <strain evidence="2">B10K-DU-001-34</strain>
        <tissue evidence="2">Muscle</tissue>
    </source>
</reference>
<dbReference type="EMBL" id="VWZP01004826">
    <property type="protein sequence ID" value="NXH43342.1"/>
    <property type="molecule type" value="Genomic_DNA"/>
</dbReference>
<keyword evidence="3" id="KW-1185">Reference proteome</keyword>
<dbReference type="Pfam" id="PF13768">
    <property type="entry name" value="VWA_3"/>
    <property type="match status" value="1"/>
</dbReference>
<dbReference type="InterPro" id="IPR032770">
    <property type="entry name" value="DUF4537"/>
</dbReference>
<protein>
    <submittedName>
        <fullName evidence="2">VWA3B protein</fullName>
    </submittedName>
</protein>
<dbReference type="Pfam" id="PF15057">
    <property type="entry name" value="DUF4537"/>
    <property type="match status" value="1"/>
</dbReference>
<organism evidence="2 3">
    <name type="scientific">Dicaeum eximium</name>
    <dbReference type="NCBI Taxonomy" id="667154"/>
    <lineage>
        <taxon>Eukaryota</taxon>
        <taxon>Metazoa</taxon>
        <taxon>Chordata</taxon>
        <taxon>Craniata</taxon>
        <taxon>Vertebrata</taxon>
        <taxon>Euteleostomi</taxon>
        <taxon>Archelosauria</taxon>
        <taxon>Archosauria</taxon>
        <taxon>Dinosauria</taxon>
        <taxon>Saurischia</taxon>
        <taxon>Theropoda</taxon>
        <taxon>Coelurosauria</taxon>
        <taxon>Aves</taxon>
        <taxon>Neognathae</taxon>
        <taxon>Neoaves</taxon>
        <taxon>Telluraves</taxon>
        <taxon>Australaves</taxon>
        <taxon>Passeriformes</taxon>
        <taxon>Passeroidea</taxon>
        <taxon>Dicaeidae</taxon>
        <taxon>Dicaeum</taxon>
    </lineage>
</organism>
<sequence>WLQQGSRGLFGNVFEDDVYILIDTSQSMNNKLPLVKEKIFQLMQEQLRYKKRFNFVKFSAQAVAWQEKLVEVNEENLQDAWLWIKGLEVGSSTNTLKALQIALADTDTQAIYLLTDGRPDQPPQIILAEVQLHCKIPIHTVSFNCDDTEANKFLYELSTKTEGRFHYYNIYLSDPDTTEFIVNKDIHLLKREIDQGEKDLEKVKTFHEKSLMMNSYKEENYPENKYVLILHGVKSRDESPEEGVSPEEKSFSIKKGVKCTTIFKGKVIEGETPSEADGKISPVTFVTNGISLEAKLCRSAVQRTESKQSCRAGHEVGYCDSALTAVARLLPVPKLALYNWVCVCIYKCITKLTVYIFSAVISHLSNVCYISQSLFSSSLDISSALWLKSHGLAARRLTIMDALAPTTVPHGTKYIPVLDKHVVSKVFDKMLPLAHGSSDKKGIALINPWAVNLDAYKKKLEHAIKSYERQELHSLKNCFPFFNRRLNLVIWRALSQEERDKFKEDGPVQYMQHKETLLEALEILGWPVSYEDVKLLEDEILTALTYIQQASDLQEAVKKEIKKSSESHISNNKKTRQKCQIFVTPKSQKVIARSDITGFYYPGTVMKNISSTCALVQFSNGESCDVPVKFIIPVGGAMPCPHLQVGDHVLARPGTQAENEYYVPAIVIGTPESMETGGKLYTVLLFNNRVGHCFRSELIKISQTKYAYLCQYIR</sequence>
<evidence type="ECO:0000313" key="2">
    <source>
        <dbReference type="EMBL" id="NXH43342.1"/>
    </source>
</evidence>